<organism evidence="2 3">
    <name type="scientific">Oedothorax gibbosus</name>
    <dbReference type="NCBI Taxonomy" id="931172"/>
    <lineage>
        <taxon>Eukaryota</taxon>
        <taxon>Metazoa</taxon>
        <taxon>Ecdysozoa</taxon>
        <taxon>Arthropoda</taxon>
        <taxon>Chelicerata</taxon>
        <taxon>Arachnida</taxon>
        <taxon>Araneae</taxon>
        <taxon>Araneomorphae</taxon>
        <taxon>Entelegynae</taxon>
        <taxon>Araneoidea</taxon>
        <taxon>Linyphiidae</taxon>
        <taxon>Erigoninae</taxon>
        <taxon>Oedothorax</taxon>
    </lineage>
</organism>
<dbReference type="Proteomes" id="UP000827092">
    <property type="component" value="Unassembled WGS sequence"/>
</dbReference>
<comment type="caution">
    <text evidence="2">The sequence shown here is derived from an EMBL/GenBank/DDBJ whole genome shotgun (WGS) entry which is preliminary data.</text>
</comment>
<dbReference type="EMBL" id="JAFNEN010000580">
    <property type="protein sequence ID" value="KAG8180157.1"/>
    <property type="molecule type" value="Genomic_DNA"/>
</dbReference>
<feature type="compositionally biased region" description="Low complexity" evidence="1">
    <location>
        <begin position="268"/>
        <end position="279"/>
    </location>
</feature>
<feature type="region of interest" description="Disordered" evidence="1">
    <location>
        <begin position="185"/>
        <end position="279"/>
    </location>
</feature>
<evidence type="ECO:0000313" key="2">
    <source>
        <dbReference type="EMBL" id="KAG8180157.1"/>
    </source>
</evidence>
<proteinExistence type="predicted"/>
<sequence length="433" mass="48086">MLYTYTICGSVCLPEDQALRNTVANVQTIDWRDAAENSCCGERSIFKGTLSLQRANTKKKRTSHTEGCAVNDVFKTDANGKLQFMGYLPGREPRGQSRRRTFKDFIMSKEASIAHSKLRETNEKLAVLHKRRLSLMAKSKFSNLSESSVLLYPPYESHFINYKGKSLSSSSKKSTLEANVTFEDLSNDSSVDDPPVEEIVSSDDESSNRSENLSSEKSWRELTLNSDKSSNSSLYQPPEENLSSDESSVDSPSYKNVSSKEKKSDTISALDESNLSSEEDSTNLVTFISKLSSPISSVSSPKKSESVSENGVLHHLLTALDNKSSGNKSHETSSIKSPVSSPITKPFKFKHSYLEGHAKNKNTEKSDMFFSNSFGSKTANFNGKLNDRLARAQREKTKMLNKMIKEPPTSSCSIPGHDADYLYSLAVKNIIFM</sequence>
<gene>
    <name evidence="2" type="ORF">JTE90_002283</name>
</gene>
<protein>
    <submittedName>
        <fullName evidence="2">Uncharacterized protein</fullName>
    </submittedName>
</protein>
<evidence type="ECO:0000256" key="1">
    <source>
        <dbReference type="SAM" id="MobiDB-lite"/>
    </source>
</evidence>
<feature type="region of interest" description="Disordered" evidence="1">
    <location>
        <begin position="319"/>
        <end position="340"/>
    </location>
</feature>
<accession>A0AAV6U754</accession>
<dbReference type="AlphaFoldDB" id="A0AAV6U754"/>
<feature type="compositionally biased region" description="Polar residues" evidence="1">
    <location>
        <begin position="223"/>
        <end position="235"/>
    </location>
</feature>
<keyword evidence="3" id="KW-1185">Reference proteome</keyword>
<reference evidence="2 3" key="1">
    <citation type="journal article" date="2022" name="Nat. Ecol. Evol.">
        <title>A masculinizing supergene underlies an exaggerated male reproductive morph in a spider.</title>
        <authorList>
            <person name="Hendrickx F."/>
            <person name="De Corte Z."/>
            <person name="Sonet G."/>
            <person name="Van Belleghem S.M."/>
            <person name="Kostlbacher S."/>
            <person name="Vangestel C."/>
        </authorList>
    </citation>
    <scope>NUCLEOTIDE SEQUENCE [LARGE SCALE GENOMIC DNA]</scope>
    <source>
        <strain evidence="2">W744_W776</strain>
    </source>
</reference>
<feature type="compositionally biased region" description="Low complexity" evidence="1">
    <location>
        <begin position="244"/>
        <end position="253"/>
    </location>
</feature>
<evidence type="ECO:0000313" key="3">
    <source>
        <dbReference type="Proteomes" id="UP000827092"/>
    </source>
</evidence>
<name>A0AAV6U754_9ARAC</name>
<feature type="compositionally biased region" description="Acidic residues" evidence="1">
    <location>
        <begin position="190"/>
        <end position="205"/>
    </location>
</feature>